<feature type="region of interest" description="Disordered" evidence="1">
    <location>
        <begin position="68"/>
        <end position="129"/>
    </location>
</feature>
<protein>
    <recommendedName>
        <fullName evidence="2">J domain-containing protein</fullName>
    </recommendedName>
</protein>
<dbReference type="SMART" id="SM00271">
    <property type="entry name" value="DnaJ"/>
    <property type="match status" value="1"/>
</dbReference>
<name>A0AAE0KV05_9CHLO</name>
<evidence type="ECO:0000256" key="1">
    <source>
        <dbReference type="SAM" id="MobiDB-lite"/>
    </source>
</evidence>
<dbReference type="AlphaFoldDB" id="A0AAE0KV05"/>
<evidence type="ECO:0000313" key="3">
    <source>
        <dbReference type="EMBL" id="KAK3261722.1"/>
    </source>
</evidence>
<feature type="region of interest" description="Disordered" evidence="1">
    <location>
        <begin position="189"/>
        <end position="283"/>
    </location>
</feature>
<dbReference type="Proteomes" id="UP001190700">
    <property type="component" value="Unassembled WGS sequence"/>
</dbReference>
<dbReference type="SUPFAM" id="SSF54928">
    <property type="entry name" value="RNA-binding domain, RBD"/>
    <property type="match status" value="1"/>
</dbReference>
<dbReference type="EMBL" id="LGRX02016711">
    <property type="protein sequence ID" value="KAK3261722.1"/>
    <property type="molecule type" value="Genomic_DNA"/>
</dbReference>
<dbReference type="GO" id="GO:0003676">
    <property type="term" value="F:nucleic acid binding"/>
    <property type="evidence" value="ECO:0007669"/>
    <property type="project" value="InterPro"/>
</dbReference>
<feature type="compositionally biased region" description="Basic and acidic residues" evidence="1">
    <location>
        <begin position="94"/>
        <end position="116"/>
    </location>
</feature>
<gene>
    <name evidence="3" type="ORF">CYMTET_29384</name>
</gene>
<dbReference type="Pfam" id="PF00226">
    <property type="entry name" value="DnaJ"/>
    <property type="match status" value="1"/>
</dbReference>
<dbReference type="PANTHER" id="PTHR45098">
    <property type="entry name" value="DNAJ DOMAIN CONTAINING PROTEIN, EXPRESSED"/>
    <property type="match status" value="1"/>
</dbReference>
<sequence length="311" mass="34768">MDEKNFDPYAELHLEGFGPNFTDEEIKKAYRKRALQCHPDKQKGGDKAAAEEAFQRVKKAFEILKDKDAKNLEKRERETEQSMNEEQAARNKLKHELDRIRRATEEARMQQREEAAGFKPMPACQGSNEQLKRTLKLSWERAAGTYDAARLKEIFSEFGEVEDVVLRDGKKKKATALIVMQTSAAAAFAADTPCGDFSNPIDVKGMGEGVEDKPSSSFSGSASRQTPQPQKSTFPASSFPSTFPSAHAPPAGSIPTTFPQSKPSTPSRAPPVVGSSHRDYENVTLMMMRQAAERQRAIAELEREEKEQERK</sequence>
<organism evidence="3 4">
    <name type="scientific">Cymbomonas tetramitiformis</name>
    <dbReference type="NCBI Taxonomy" id="36881"/>
    <lineage>
        <taxon>Eukaryota</taxon>
        <taxon>Viridiplantae</taxon>
        <taxon>Chlorophyta</taxon>
        <taxon>Pyramimonadophyceae</taxon>
        <taxon>Pyramimonadales</taxon>
        <taxon>Pyramimonadaceae</taxon>
        <taxon>Cymbomonas</taxon>
    </lineage>
</organism>
<keyword evidence="4" id="KW-1185">Reference proteome</keyword>
<dbReference type="PRINTS" id="PR00625">
    <property type="entry name" value="JDOMAIN"/>
</dbReference>
<feature type="domain" description="J" evidence="2">
    <location>
        <begin position="7"/>
        <end position="84"/>
    </location>
</feature>
<feature type="compositionally biased region" description="Low complexity" evidence="1">
    <location>
        <begin position="232"/>
        <end position="251"/>
    </location>
</feature>
<dbReference type="PANTHER" id="PTHR45098:SF1">
    <property type="entry name" value="DNAJ DOMAIN CONTAINING PROTEIN, EXPRESSED"/>
    <property type="match status" value="1"/>
</dbReference>
<dbReference type="Gene3D" id="1.10.287.110">
    <property type="entry name" value="DnaJ domain"/>
    <property type="match status" value="1"/>
</dbReference>
<dbReference type="SUPFAM" id="SSF46565">
    <property type="entry name" value="Chaperone J-domain"/>
    <property type="match status" value="1"/>
</dbReference>
<evidence type="ECO:0000313" key="4">
    <source>
        <dbReference type="Proteomes" id="UP001190700"/>
    </source>
</evidence>
<evidence type="ECO:0000259" key="2">
    <source>
        <dbReference type="PROSITE" id="PS50076"/>
    </source>
</evidence>
<dbReference type="InterPro" id="IPR035979">
    <property type="entry name" value="RBD_domain_sf"/>
</dbReference>
<feature type="compositionally biased region" description="Basic and acidic residues" evidence="1">
    <location>
        <begin position="68"/>
        <end position="80"/>
    </location>
</feature>
<dbReference type="PROSITE" id="PS50076">
    <property type="entry name" value="DNAJ_2"/>
    <property type="match status" value="1"/>
</dbReference>
<dbReference type="CDD" id="cd06257">
    <property type="entry name" value="DnaJ"/>
    <property type="match status" value="1"/>
</dbReference>
<accession>A0AAE0KV05</accession>
<reference evidence="3 4" key="1">
    <citation type="journal article" date="2015" name="Genome Biol. Evol.">
        <title>Comparative Genomics of a Bacterivorous Green Alga Reveals Evolutionary Causalities and Consequences of Phago-Mixotrophic Mode of Nutrition.</title>
        <authorList>
            <person name="Burns J.A."/>
            <person name="Paasch A."/>
            <person name="Narechania A."/>
            <person name="Kim E."/>
        </authorList>
    </citation>
    <scope>NUCLEOTIDE SEQUENCE [LARGE SCALE GENOMIC DNA]</scope>
    <source>
        <strain evidence="3 4">PLY_AMNH</strain>
    </source>
</reference>
<dbReference type="InterPro" id="IPR012677">
    <property type="entry name" value="Nucleotide-bd_a/b_plait_sf"/>
</dbReference>
<dbReference type="InterPro" id="IPR001623">
    <property type="entry name" value="DnaJ_domain"/>
</dbReference>
<dbReference type="Gene3D" id="3.30.70.330">
    <property type="match status" value="1"/>
</dbReference>
<feature type="compositionally biased region" description="Polar residues" evidence="1">
    <location>
        <begin position="215"/>
        <end position="231"/>
    </location>
</feature>
<feature type="compositionally biased region" description="Polar residues" evidence="1">
    <location>
        <begin position="254"/>
        <end position="267"/>
    </location>
</feature>
<dbReference type="InterPro" id="IPR036869">
    <property type="entry name" value="J_dom_sf"/>
</dbReference>
<comment type="caution">
    <text evidence="3">The sequence shown here is derived from an EMBL/GenBank/DDBJ whole genome shotgun (WGS) entry which is preliminary data.</text>
</comment>
<proteinExistence type="predicted"/>